<evidence type="ECO:0000313" key="3">
    <source>
        <dbReference type="EMBL" id="OBA24107.1"/>
    </source>
</evidence>
<dbReference type="PANTHER" id="PTHR12874">
    <property type="entry name" value="F-BOX ONLY PROTEIN 48-RELATED"/>
    <property type="match status" value="1"/>
</dbReference>
<dbReference type="GO" id="GO:0005737">
    <property type="term" value="C:cytoplasm"/>
    <property type="evidence" value="ECO:0007669"/>
    <property type="project" value="TreeGrafter"/>
</dbReference>
<proteinExistence type="predicted"/>
<dbReference type="Pfam" id="PF19270">
    <property type="entry name" value="FBO_C"/>
    <property type="match status" value="1"/>
</dbReference>
<accession>A0A1A0HJN8</accession>
<keyword evidence="1" id="KW-0833">Ubl conjugation pathway</keyword>
<reference evidence="3 4" key="1">
    <citation type="submission" date="2016-05" db="EMBL/GenBank/DDBJ databases">
        <title>Comparative genomics of biotechnologically important yeasts.</title>
        <authorList>
            <consortium name="DOE Joint Genome Institute"/>
            <person name="Riley R."/>
            <person name="Haridas S."/>
            <person name="Wolfe K.H."/>
            <person name="Lopes M.R."/>
            <person name="Hittinger C.T."/>
            <person name="Goker M."/>
            <person name="Salamov A."/>
            <person name="Wisecaver J."/>
            <person name="Long T.M."/>
            <person name="Aerts A.L."/>
            <person name="Barry K."/>
            <person name="Choi C."/>
            <person name="Clum A."/>
            <person name="Coughlan A.Y."/>
            <person name="Deshpande S."/>
            <person name="Douglass A.P."/>
            <person name="Hanson S.J."/>
            <person name="Klenk H.-P."/>
            <person name="LaButti K."/>
            <person name="Lapidus A."/>
            <person name="Lindquist E."/>
            <person name="Lipzen A."/>
            <person name="Meier-kolthoff J.P."/>
            <person name="Ohm R.A."/>
            <person name="Otillar R.P."/>
            <person name="Pangilinan J."/>
            <person name="Peng Y."/>
            <person name="Rokas A."/>
            <person name="Rosa C.A."/>
            <person name="Scheuner C."/>
            <person name="Sibirny A.A."/>
            <person name="Slot J.C."/>
            <person name="Stielow J.B."/>
            <person name="Sun H."/>
            <person name="Kurtzman C.P."/>
            <person name="Blackwell M."/>
            <person name="Grigoriev I.V."/>
            <person name="Jeffries T.W."/>
        </authorList>
    </citation>
    <scope>NUCLEOTIDE SEQUENCE [LARGE SCALE GENOMIC DNA]</scope>
    <source>
        <strain evidence="3 4">NRRL YB-4993</strain>
    </source>
</reference>
<dbReference type="OrthoDB" id="2117972at2759"/>
<dbReference type="GO" id="GO:0031146">
    <property type="term" value="P:SCF-dependent proteasomal ubiquitin-dependent protein catabolic process"/>
    <property type="evidence" value="ECO:0007669"/>
    <property type="project" value="TreeGrafter"/>
</dbReference>
<evidence type="ECO:0000313" key="4">
    <source>
        <dbReference type="Proteomes" id="UP000092555"/>
    </source>
</evidence>
<dbReference type="AlphaFoldDB" id="A0A1A0HJN8"/>
<dbReference type="Proteomes" id="UP000092555">
    <property type="component" value="Unassembled WGS sequence"/>
</dbReference>
<dbReference type="EMBL" id="LXTC01000001">
    <property type="protein sequence ID" value="OBA24107.1"/>
    <property type="molecule type" value="Genomic_DNA"/>
</dbReference>
<dbReference type="InterPro" id="IPR045464">
    <property type="entry name" value="Hrt3/FBXO9_C"/>
</dbReference>
<organism evidence="3 4">
    <name type="scientific">Metschnikowia bicuspidata var. bicuspidata NRRL YB-4993</name>
    <dbReference type="NCBI Taxonomy" id="869754"/>
    <lineage>
        <taxon>Eukaryota</taxon>
        <taxon>Fungi</taxon>
        <taxon>Dikarya</taxon>
        <taxon>Ascomycota</taxon>
        <taxon>Saccharomycotina</taxon>
        <taxon>Pichiomycetes</taxon>
        <taxon>Metschnikowiaceae</taxon>
        <taxon>Metschnikowia</taxon>
    </lineage>
</organism>
<feature type="domain" description="F-box protein Hrt3/FBXO9 C-terminal" evidence="2">
    <location>
        <begin position="203"/>
        <end position="327"/>
    </location>
</feature>
<dbReference type="SUPFAM" id="SSF81383">
    <property type="entry name" value="F-box domain"/>
    <property type="match status" value="1"/>
</dbReference>
<dbReference type="PANTHER" id="PTHR12874:SF9">
    <property type="entry name" value="F-BOX ONLY PROTEIN 48"/>
    <property type="match status" value="1"/>
</dbReference>
<dbReference type="STRING" id="869754.A0A1A0HJN8"/>
<protein>
    <recommendedName>
        <fullName evidence="2">F-box protein Hrt3/FBXO9 C-terminal domain-containing protein</fullName>
    </recommendedName>
</protein>
<dbReference type="GeneID" id="30031591"/>
<dbReference type="InterPro" id="IPR036047">
    <property type="entry name" value="F-box-like_dom_sf"/>
</dbReference>
<sequence length="400" mass="46063">MQLFEKAIAKELHGLMADAVKYYREAFRLNDRVDLIYRKNTVPQALEKLRGEQGKNASRKVDEAKLKAIDVDSLLASFAHESAYAPDPADPRHWDDGHVAIKFASMQLNGEDRVVDVKPVSPLVNLPAEVWVYVLQILLRKDPEAWFKFGVTCKKHAYLAFHTSGIWRQLCYLIYPKQNYEENVGFMGKSLPVPADPMAVLLHHGSSWKQMIRERPFLKFLGCYISVVNYYSEGGREELSQSMRNPVRTITYYRYLRFYPNGACVMALTRLEPSVVVGQFLKSNSLRCLLTNIDSRDVTKVNPSKEPHKIFHGTWTLSTEGKVHVTVTSGLVPYYEFHYEFVVKNLGGMPNHAKLAWVTFYAVWKTYPGSEERAGEKVEFSLKNEKDFKFLRVRSYQEDN</sequence>
<dbReference type="RefSeq" id="XP_018714588.1">
    <property type="nucleotide sequence ID" value="XM_018858615.1"/>
</dbReference>
<gene>
    <name evidence="3" type="ORF">METBIDRAFT_76972</name>
</gene>
<keyword evidence="4" id="KW-1185">Reference proteome</keyword>
<evidence type="ECO:0000259" key="2">
    <source>
        <dbReference type="Pfam" id="PF19270"/>
    </source>
</evidence>
<evidence type="ECO:0000256" key="1">
    <source>
        <dbReference type="ARBA" id="ARBA00022786"/>
    </source>
</evidence>
<name>A0A1A0HJN8_9ASCO</name>
<comment type="caution">
    <text evidence="3">The sequence shown here is derived from an EMBL/GenBank/DDBJ whole genome shotgun (WGS) entry which is preliminary data.</text>
</comment>
<dbReference type="GO" id="GO:0019005">
    <property type="term" value="C:SCF ubiquitin ligase complex"/>
    <property type="evidence" value="ECO:0007669"/>
    <property type="project" value="TreeGrafter"/>
</dbReference>